<accession>A0A4D6LFB0</accession>
<keyword evidence="3" id="KW-1185">Reference proteome</keyword>
<evidence type="ECO:0000313" key="2">
    <source>
        <dbReference type="EMBL" id="QCD87106.1"/>
    </source>
</evidence>
<reference evidence="2 3" key="1">
    <citation type="submission" date="2019-04" db="EMBL/GenBank/DDBJ databases">
        <title>An improved genome assembly and genetic linkage map for asparagus bean, Vigna unguiculata ssp. sesquipedialis.</title>
        <authorList>
            <person name="Xia Q."/>
            <person name="Zhang R."/>
            <person name="Dong Y."/>
        </authorList>
    </citation>
    <scope>NUCLEOTIDE SEQUENCE [LARGE SCALE GENOMIC DNA]</scope>
    <source>
        <tissue evidence="2">Leaf</tissue>
    </source>
</reference>
<organism evidence="2 3">
    <name type="scientific">Vigna unguiculata</name>
    <name type="common">Cowpea</name>
    <dbReference type="NCBI Taxonomy" id="3917"/>
    <lineage>
        <taxon>Eukaryota</taxon>
        <taxon>Viridiplantae</taxon>
        <taxon>Streptophyta</taxon>
        <taxon>Embryophyta</taxon>
        <taxon>Tracheophyta</taxon>
        <taxon>Spermatophyta</taxon>
        <taxon>Magnoliopsida</taxon>
        <taxon>eudicotyledons</taxon>
        <taxon>Gunneridae</taxon>
        <taxon>Pentapetalae</taxon>
        <taxon>rosids</taxon>
        <taxon>fabids</taxon>
        <taxon>Fabales</taxon>
        <taxon>Fabaceae</taxon>
        <taxon>Papilionoideae</taxon>
        <taxon>50 kb inversion clade</taxon>
        <taxon>NPAAA clade</taxon>
        <taxon>indigoferoid/millettioid clade</taxon>
        <taxon>Phaseoleae</taxon>
        <taxon>Vigna</taxon>
    </lineage>
</organism>
<evidence type="ECO:0000256" key="1">
    <source>
        <dbReference type="SAM" id="MobiDB-lite"/>
    </source>
</evidence>
<proteinExistence type="predicted"/>
<evidence type="ECO:0000313" key="3">
    <source>
        <dbReference type="Proteomes" id="UP000501690"/>
    </source>
</evidence>
<feature type="compositionally biased region" description="Basic and acidic residues" evidence="1">
    <location>
        <begin position="21"/>
        <end position="32"/>
    </location>
</feature>
<sequence length="301" mass="33822">MRLLRRGTRWKSSPIGVPPIETREERGKHSGKGELMNDGSDLYRKSHSSKLNITKALRNASLRYEMRDLEKHVKEASNYGLDADVGEEMGFRSNTPTWDQMLNDAEDGARMVWFVAGFPHVFYKLWLVGVVARHLEVPKLREPITVHHLLSHEPSPPSCPPSRFALRCPPSPIAPPSTKLGSLVLLRHRTAGEKEVDSAIVPPSLRLPSRHRRATIAPPLHPPTRHRRATITPPLLRLGCALFRAYAVPAVVPPSPHFATVSHSHHLATNIALLLRVTAPASILRLLRHFQPPLHRQFCPR</sequence>
<feature type="region of interest" description="Disordered" evidence="1">
    <location>
        <begin position="1"/>
        <end position="43"/>
    </location>
</feature>
<dbReference type="AlphaFoldDB" id="A0A4D6LFB0"/>
<name>A0A4D6LFB0_VIGUN</name>
<protein>
    <submittedName>
        <fullName evidence="2">Uncharacterized protein</fullName>
    </submittedName>
</protein>
<dbReference type="EMBL" id="CP039347">
    <property type="protein sequence ID" value="QCD87106.1"/>
    <property type="molecule type" value="Genomic_DNA"/>
</dbReference>
<dbReference type="Proteomes" id="UP000501690">
    <property type="component" value="Linkage Group LG3"/>
</dbReference>
<gene>
    <name evidence="2" type="ORF">DEO72_LG3g1638</name>
</gene>